<keyword evidence="2" id="KW-1185">Reference proteome</keyword>
<dbReference type="OrthoDB" id="9794546at2"/>
<reference evidence="1 2" key="1">
    <citation type="submission" date="2019-04" db="EMBL/GenBank/DDBJ databases">
        <authorList>
            <person name="Liu A."/>
        </authorList>
    </citation>
    <scope>NUCLEOTIDE SEQUENCE [LARGE SCALE GENOMIC DNA]</scope>
    <source>
        <strain evidence="1 2">RZ03</strain>
    </source>
</reference>
<sequence length="226" mass="26909">MKYRQLIIVTLILTLQVRAQNNNFHIKYENPTSQLGLGLLILDYYNLPIIEIYNDKNLIDKFIDWDSNKPDVDIYPKFYELDYGHCDFVLLESTKTYHKILVGLNKVKYVKNSKHWNFISWTELITNSFGVTRKRNSRESNKLRISKSDNSKEIPIELKTHENFCVNQLKDNWVNVKYDCIYATDQYIDYEGEPCSNYIDKCPDNKTGWIMWKKDGELLIQIYLRP</sequence>
<comment type="caution">
    <text evidence="1">The sequence shown here is derived from an EMBL/GenBank/DDBJ whole genome shotgun (WGS) entry which is preliminary data.</text>
</comment>
<evidence type="ECO:0000313" key="2">
    <source>
        <dbReference type="Proteomes" id="UP000307602"/>
    </source>
</evidence>
<protein>
    <submittedName>
        <fullName evidence="1">Uncharacterized protein</fullName>
    </submittedName>
</protein>
<proteinExistence type="predicted"/>
<dbReference type="Proteomes" id="UP000307602">
    <property type="component" value="Unassembled WGS sequence"/>
</dbReference>
<dbReference type="EMBL" id="SRSO01000043">
    <property type="protein sequence ID" value="TGV00461.1"/>
    <property type="molecule type" value="Genomic_DNA"/>
</dbReference>
<evidence type="ECO:0000313" key="1">
    <source>
        <dbReference type="EMBL" id="TGV00461.1"/>
    </source>
</evidence>
<organism evidence="1 2">
    <name type="scientific">Flavivirga rizhaonensis</name>
    <dbReference type="NCBI Taxonomy" id="2559571"/>
    <lineage>
        <taxon>Bacteria</taxon>
        <taxon>Pseudomonadati</taxon>
        <taxon>Bacteroidota</taxon>
        <taxon>Flavobacteriia</taxon>
        <taxon>Flavobacteriales</taxon>
        <taxon>Flavobacteriaceae</taxon>
        <taxon>Flavivirga</taxon>
    </lineage>
</organism>
<gene>
    <name evidence="1" type="ORF">EM932_19695</name>
</gene>
<accession>A0A4S1DRD7</accession>
<name>A0A4S1DRD7_9FLAO</name>
<dbReference type="AlphaFoldDB" id="A0A4S1DRD7"/>